<dbReference type="Pfam" id="PF00930">
    <property type="entry name" value="DPPIV_N"/>
    <property type="match status" value="1"/>
</dbReference>
<dbReference type="GO" id="GO:0005886">
    <property type="term" value="C:plasma membrane"/>
    <property type="evidence" value="ECO:0007669"/>
    <property type="project" value="TreeGrafter"/>
</dbReference>
<evidence type="ECO:0000313" key="22">
    <source>
        <dbReference type="Proteomes" id="UP001305647"/>
    </source>
</evidence>
<dbReference type="AlphaFoldDB" id="A0AAN6Q995"/>
<evidence type="ECO:0000256" key="17">
    <source>
        <dbReference type="SAM" id="MobiDB-lite"/>
    </source>
</evidence>
<keyword evidence="11" id="KW-0378">Hydrolase</keyword>
<evidence type="ECO:0000256" key="14">
    <source>
        <dbReference type="ARBA" id="ARBA00022989"/>
    </source>
</evidence>
<evidence type="ECO:0000256" key="6">
    <source>
        <dbReference type="ARBA" id="ARBA00014118"/>
    </source>
</evidence>
<comment type="similarity">
    <text evidence="4">Belongs to the peptidase S9B family.</text>
</comment>
<evidence type="ECO:0000259" key="19">
    <source>
        <dbReference type="Pfam" id="PF00326"/>
    </source>
</evidence>
<dbReference type="SUPFAM" id="SSF53474">
    <property type="entry name" value="alpha/beta-Hydrolases"/>
    <property type="match status" value="1"/>
</dbReference>
<keyword evidence="16" id="KW-0325">Glycoprotein</keyword>
<dbReference type="EMBL" id="MU863625">
    <property type="protein sequence ID" value="KAK4105933.1"/>
    <property type="molecule type" value="Genomic_DNA"/>
</dbReference>
<dbReference type="FunFam" id="3.40.50.1820:FF:000003">
    <property type="entry name" value="Dipeptidyl peptidase 4"/>
    <property type="match status" value="1"/>
</dbReference>
<evidence type="ECO:0000256" key="16">
    <source>
        <dbReference type="ARBA" id="ARBA00023180"/>
    </source>
</evidence>
<evidence type="ECO:0000256" key="18">
    <source>
        <dbReference type="SAM" id="Phobius"/>
    </source>
</evidence>
<evidence type="ECO:0000256" key="9">
    <source>
        <dbReference type="ARBA" id="ARBA00022670"/>
    </source>
</evidence>
<comment type="caution">
    <text evidence="21">The sequence shown here is derived from an EMBL/GenBank/DDBJ whole genome shotgun (WGS) entry which is preliminary data.</text>
</comment>
<dbReference type="Gene3D" id="3.40.50.1820">
    <property type="entry name" value="alpha/beta hydrolase"/>
    <property type="match status" value="1"/>
</dbReference>
<sequence>MSHESGSSVSTTSIVFDRIGERVAANEAALEKRLHDDDDDEDALKDELANEDLETGPFLGNGDTSRTQHAANKERGMDRGLRKTLLIVAGLLVSSWVAGLAVYVGTKAYKSASEIAHDPQATVSRGSGKTLTLDQVMGSFWRPEYHSIQWIAGPEGEDGLLLEKDVGSNSFLVVEDVRAQNADATPSPAGAPVAEARILMEKSNFDYGSKSYSAVNVVPSKDLQRVLVSTDVKSNWRHSSYAAYWIFDVKKQAAEPLIPGEPDARIQLSQWSPSGDAVAFTRDNDLYLRKVGSDKVIRITKDGGSEVFNGVPDWVYEEEVFSGASATWWSEDGSYIAFLRTNETGVPEYPVEYFLSRPSGTKPKPGEESYPETRYIKYPKAGAQNPVVELKFYDVVRGDVFSVDASGGFADDDRLITEVVWAGKQVLVKETNRVSDVMRVVLVDVAARSGKTVRSTDVKAIDGGWFEITHQTKYIPADPSKGREHDGYIDLIIHDDSNHLAYFTPLDNPDPVMLTSGKWEVVESPYAVDLAKNVVYFVATKESSIQRHVYQVKLTGEGLSPVSDTSSEGYYAVSFSTGAGYALLTYQGPGIPWQKVVSTPSNPHKYEHTVEENEVLADNAKKHELPLKIYGTIDVDGVDLNYVERRPPHFDESKKYPVLFQQYSGPGSQTVTKKFGVDFQAFVAAGLGYVCVTVDGRGTGYIGRKNRVIVRGNLGHWESHDQIAAAQIWAKKKYVDEARLAIWGWSFGGFNTLKTLERDAGRTFRYGMAVAPVTDWRFYDSIYTERYMLTPQANGHGYDTSAITNVTALAQNVRFLLMHGVADDNVHLQNSLTLLDKLDLNGVENYDVHVFPDSDHSIYFHNANRIVYDKLTSWLINAFNGEWLRVTHPKPNGSKRKRQHEA</sequence>
<keyword evidence="8" id="KW-0926">Vacuole</keyword>
<dbReference type="PANTHER" id="PTHR11731:SF200">
    <property type="entry name" value="DIPEPTIDYL PEPTIDASE 10, ISOFORM B"/>
    <property type="match status" value="1"/>
</dbReference>
<keyword evidence="22" id="KW-1185">Reference proteome</keyword>
<accession>A0AAN6Q995</accession>
<evidence type="ECO:0000256" key="8">
    <source>
        <dbReference type="ARBA" id="ARBA00022554"/>
    </source>
</evidence>
<comment type="subcellular location">
    <subcellularLocation>
        <location evidence="3">Vacuole membrane</location>
        <topology evidence="3">Single-pass type II membrane protein</topology>
    </subcellularLocation>
</comment>
<evidence type="ECO:0000259" key="20">
    <source>
        <dbReference type="Pfam" id="PF00930"/>
    </source>
</evidence>
<feature type="region of interest" description="Disordered" evidence="17">
    <location>
        <begin position="53"/>
        <end position="75"/>
    </location>
</feature>
<evidence type="ECO:0000256" key="5">
    <source>
        <dbReference type="ARBA" id="ARBA00012062"/>
    </source>
</evidence>
<feature type="domain" description="Peptidase S9 prolyl oligopeptidase catalytic" evidence="19">
    <location>
        <begin position="677"/>
        <end position="881"/>
    </location>
</feature>
<dbReference type="PANTHER" id="PTHR11731">
    <property type="entry name" value="PROTEASE FAMILY S9B,C DIPEPTIDYL-PEPTIDASE IV-RELATED"/>
    <property type="match status" value="1"/>
</dbReference>
<keyword evidence="10 18" id="KW-0812">Transmembrane</keyword>
<evidence type="ECO:0000256" key="12">
    <source>
        <dbReference type="ARBA" id="ARBA00022825"/>
    </source>
</evidence>
<feature type="transmembrane region" description="Helical" evidence="18">
    <location>
        <begin position="85"/>
        <end position="105"/>
    </location>
</feature>
<gene>
    <name evidence="21" type="ORF">N658DRAFT_416663</name>
</gene>
<dbReference type="Pfam" id="PF00326">
    <property type="entry name" value="Peptidase_S9"/>
    <property type="match status" value="1"/>
</dbReference>
<dbReference type="Proteomes" id="UP001305647">
    <property type="component" value="Unassembled WGS sequence"/>
</dbReference>
<feature type="domain" description="Dipeptidylpeptidase IV N-terminal" evidence="20">
    <location>
        <begin position="220"/>
        <end position="593"/>
    </location>
</feature>
<keyword evidence="13" id="KW-0735">Signal-anchor</keyword>
<keyword evidence="15 18" id="KW-0472">Membrane</keyword>
<dbReference type="InterPro" id="IPR002469">
    <property type="entry name" value="Peptidase_S9B_N"/>
</dbReference>
<organism evidence="21 22">
    <name type="scientific">Parathielavia hyrcaniae</name>
    <dbReference type="NCBI Taxonomy" id="113614"/>
    <lineage>
        <taxon>Eukaryota</taxon>
        <taxon>Fungi</taxon>
        <taxon>Dikarya</taxon>
        <taxon>Ascomycota</taxon>
        <taxon>Pezizomycotina</taxon>
        <taxon>Sordariomycetes</taxon>
        <taxon>Sordariomycetidae</taxon>
        <taxon>Sordariales</taxon>
        <taxon>Chaetomiaceae</taxon>
        <taxon>Parathielavia</taxon>
    </lineage>
</organism>
<evidence type="ECO:0000256" key="13">
    <source>
        <dbReference type="ARBA" id="ARBA00022968"/>
    </source>
</evidence>
<evidence type="ECO:0000256" key="1">
    <source>
        <dbReference type="ARBA" id="ARBA00001257"/>
    </source>
</evidence>
<proteinExistence type="inferred from homology"/>
<protein>
    <recommendedName>
        <fullName evidence="6">Probable dipeptidyl-aminopeptidase B</fullName>
        <ecNumber evidence="5">3.4.14.5</ecNumber>
    </recommendedName>
</protein>
<evidence type="ECO:0000256" key="4">
    <source>
        <dbReference type="ARBA" id="ARBA00006150"/>
    </source>
</evidence>
<dbReference type="SUPFAM" id="SSF82171">
    <property type="entry name" value="DPP6 N-terminal domain-like"/>
    <property type="match status" value="1"/>
</dbReference>
<dbReference type="EC" id="3.4.14.5" evidence="5"/>
<evidence type="ECO:0000256" key="11">
    <source>
        <dbReference type="ARBA" id="ARBA00022801"/>
    </source>
</evidence>
<reference evidence="21" key="1">
    <citation type="journal article" date="2023" name="Mol. Phylogenet. Evol.">
        <title>Genome-scale phylogeny and comparative genomics of the fungal order Sordariales.</title>
        <authorList>
            <person name="Hensen N."/>
            <person name="Bonometti L."/>
            <person name="Westerberg I."/>
            <person name="Brannstrom I.O."/>
            <person name="Guillou S."/>
            <person name="Cros-Aarteil S."/>
            <person name="Calhoun S."/>
            <person name="Haridas S."/>
            <person name="Kuo A."/>
            <person name="Mondo S."/>
            <person name="Pangilinan J."/>
            <person name="Riley R."/>
            <person name="LaButti K."/>
            <person name="Andreopoulos B."/>
            <person name="Lipzen A."/>
            <person name="Chen C."/>
            <person name="Yan M."/>
            <person name="Daum C."/>
            <person name="Ng V."/>
            <person name="Clum A."/>
            <person name="Steindorff A."/>
            <person name="Ohm R.A."/>
            <person name="Martin F."/>
            <person name="Silar P."/>
            <person name="Natvig D.O."/>
            <person name="Lalanne C."/>
            <person name="Gautier V."/>
            <person name="Ament-Velasquez S.L."/>
            <person name="Kruys A."/>
            <person name="Hutchinson M.I."/>
            <person name="Powell A.J."/>
            <person name="Barry K."/>
            <person name="Miller A.N."/>
            <person name="Grigoriev I.V."/>
            <person name="Debuchy R."/>
            <person name="Gladieux P."/>
            <person name="Hiltunen Thoren M."/>
            <person name="Johannesson H."/>
        </authorList>
    </citation>
    <scope>NUCLEOTIDE SEQUENCE</scope>
    <source>
        <strain evidence="21">CBS 757.83</strain>
    </source>
</reference>
<keyword evidence="12" id="KW-0720">Serine protease</keyword>
<name>A0AAN6Q995_9PEZI</name>
<evidence type="ECO:0000313" key="21">
    <source>
        <dbReference type="EMBL" id="KAK4105933.1"/>
    </source>
</evidence>
<evidence type="ECO:0000256" key="2">
    <source>
        <dbReference type="ARBA" id="ARBA00002218"/>
    </source>
</evidence>
<evidence type="ECO:0000256" key="15">
    <source>
        <dbReference type="ARBA" id="ARBA00023136"/>
    </source>
</evidence>
<dbReference type="GO" id="GO:0008236">
    <property type="term" value="F:serine-type peptidase activity"/>
    <property type="evidence" value="ECO:0007669"/>
    <property type="project" value="UniProtKB-KW"/>
</dbReference>
<dbReference type="InterPro" id="IPR029058">
    <property type="entry name" value="AB_hydrolase_fold"/>
</dbReference>
<evidence type="ECO:0000256" key="7">
    <source>
        <dbReference type="ARBA" id="ARBA00022438"/>
    </source>
</evidence>
<evidence type="ECO:0000256" key="3">
    <source>
        <dbReference type="ARBA" id="ARBA00004576"/>
    </source>
</evidence>
<comment type="catalytic activity">
    <reaction evidence="1">
        <text>Release of an N-terminal dipeptide, Xaa-Yaa-|-Zaa-, from a polypeptide, preferentially when Yaa is Pro, provided Zaa is neither Pro nor hydroxyproline.</text>
        <dbReference type="EC" id="3.4.14.5"/>
    </reaction>
</comment>
<keyword evidence="7" id="KW-0031">Aminopeptidase</keyword>
<dbReference type="InterPro" id="IPR001375">
    <property type="entry name" value="Peptidase_S9_cat"/>
</dbReference>
<dbReference type="GO" id="GO:0008239">
    <property type="term" value="F:dipeptidyl-peptidase activity"/>
    <property type="evidence" value="ECO:0007669"/>
    <property type="project" value="UniProtKB-EC"/>
</dbReference>
<dbReference type="GO" id="GO:0006508">
    <property type="term" value="P:proteolysis"/>
    <property type="evidence" value="ECO:0007669"/>
    <property type="project" value="UniProtKB-KW"/>
</dbReference>
<comment type="function">
    <text evidence="2">Type IV dipeptidyl-peptidase which removes N-terminal dipeptides sequentially from polypeptides having unsubstituted N-termini provided that the penultimate residue is proline.</text>
</comment>
<keyword evidence="14 18" id="KW-1133">Transmembrane helix</keyword>
<dbReference type="GO" id="GO:0004177">
    <property type="term" value="F:aminopeptidase activity"/>
    <property type="evidence" value="ECO:0007669"/>
    <property type="project" value="UniProtKB-KW"/>
</dbReference>
<dbReference type="GO" id="GO:0005774">
    <property type="term" value="C:vacuolar membrane"/>
    <property type="evidence" value="ECO:0007669"/>
    <property type="project" value="UniProtKB-SubCell"/>
</dbReference>
<dbReference type="Gene3D" id="2.140.10.30">
    <property type="entry name" value="Dipeptidylpeptidase IV, N-terminal domain"/>
    <property type="match status" value="1"/>
</dbReference>
<keyword evidence="9" id="KW-0645">Protease</keyword>
<reference evidence="21" key="2">
    <citation type="submission" date="2023-05" db="EMBL/GenBank/DDBJ databases">
        <authorList>
            <consortium name="Lawrence Berkeley National Laboratory"/>
            <person name="Steindorff A."/>
            <person name="Hensen N."/>
            <person name="Bonometti L."/>
            <person name="Westerberg I."/>
            <person name="Brannstrom I.O."/>
            <person name="Guillou S."/>
            <person name="Cros-Aarteil S."/>
            <person name="Calhoun S."/>
            <person name="Haridas S."/>
            <person name="Kuo A."/>
            <person name="Mondo S."/>
            <person name="Pangilinan J."/>
            <person name="Riley R."/>
            <person name="Labutti K."/>
            <person name="Andreopoulos B."/>
            <person name="Lipzen A."/>
            <person name="Chen C."/>
            <person name="Yanf M."/>
            <person name="Daum C."/>
            <person name="Ng V."/>
            <person name="Clum A."/>
            <person name="Ohm R."/>
            <person name="Martin F."/>
            <person name="Silar P."/>
            <person name="Natvig D."/>
            <person name="Lalanne C."/>
            <person name="Gautier V."/>
            <person name="Ament-Velasquez S.L."/>
            <person name="Kruys A."/>
            <person name="Hutchinson M.I."/>
            <person name="Powell A.J."/>
            <person name="Barry K."/>
            <person name="Miller A.N."/>
            <person name="Grigoriev I.V."/>
            <person name="Debuchy R."/>
            <person name="Gladieux P."/>
            <person name="Thoren M.H."/>
            <person name="Johannesson H."/>
        </authorList>
    </citation>
    <scope>NUCLEOTIDE SEQUENCE</scope>
    <source>
        <strain evidence="21">CBS 757.83</strain>
    </source>
</reference>
<dbReference type="InterPro" id="IPR050278">
    <property type="entry name" value="Serine_Prot_S9B/DPPIV"/>
</dbReference>
<evidence type="ECO:0000256" key="10">
    <source>
        <dbReference type="ARBA" id="ARBA00022692"/>
    </source>
</evidence>